<dbReference type="Proteomes" id="UP000815325">
    <property type="component" value="Unassembled WGS sequence"/>
</dbReference>
<evidence type="ECO:0000313" key="1">
    <source>
        <dbReference type="EMBL" id="KAF5826370.1"/>
    </source>
</evidence>
<proteinExistence type="predicted"/>
<reference evidence="1" key="1">
    <citation type="submission" date="2017-08" db="EMBL/GenBank/DDBJ databases">
        <authorList>
            <person name="Polle J.E."/>
            <person name="Barry K."/>
            <person name="Cushman J."/>
            <person name="Schmutz J."/>
            <person name="Tran D."/>
            <person name="Hathwaick L.T."/>
            <person name="Yim W.C."/>
            <person name="Jenkins J."/>
            <person name="Mckie-Krisberg Z.M."/>
            <person name="Prochnik S."/>
            <person name="Lindquist E."/>
            <person name="Dockter R.B."/>
            <person name="Adam C."/>
            <person name="Molina H."/>
            <person name="Bunkerborg J."/>
            <person name="Jin E."/>
            <person name="Buchheim M."/>
            <person name="Magnuson J."/>
        </authorList>
    </citation>
    <scope>NUCLEOTIDE SEQUENCE</scope>
    <source>
        <strain evidence="1">CCAP 19/18</strain>
    </source>
</reference>
<dbReference type="EMBL" id="MU070985">
    <property type="protein sequence ID" value="KAF5826370.1"/>
    <property type="molecule type" value="Genomic_DNA"/>
</dbReference>
<keyword evidence="2" id="KW-1185">Reference proteome</keyword>
<accession>A0ABQ7FVF3</accession>
<protein>
    <recommendedName>
        <fullName evidence="3">Encoded protein</fullName>
    </recommendedName>
</protein>
<gene>
    <name evidence="1" type="ORF">DUNSADRAFT_3384</name>
</gene>
<organism evidence="1 2">
    <name type="scientific">Dunaliella salina</name>
    <name type="common">Green alga</name>
    <name type="synonym">Protococcus salinus</name>
    <dbReference type="NCBI Taxonomy" id="3046"/>
    <lineage>
        <taxon>Eukaryota</taxon>
        <taxon>Viridiplantae</taxon>
        <taxon>Chlorophyta</taxon>
        <taxon>core chlorophytes</taxon>
        <taxon>Chlorophyceae</taxon>
        <taxon>CS clade</taxon>
        <taxon>Chlamydomonadales</taxon>
        <taxon>Dunaliellaceae</taxon>
        <taxon>Dunaliella</taxon>
    </lineage>
</organism>
<sequence length="72" mass="8488">MELYADIRNRKCLTCIFKNAPSKFTYIQGNMKLVDVQQSPAPPQKYFLERKRLQVIQEKVHACFCLTVFLSF</sequence>
<comment type="caution">
    <text evidence="1">The sequence shown here is derived from an EMBL/GenBank/DDBJ whole genome shotgun (WGS) entry which is preliminary data.</text>
</comment>
<evidence type="ECO:0008006" key="3">
    <source>
        <dbReference type="Google" id="ProtNLM"/>
    </source>
</evidence>
<name>A0ABQ7FVF3_DUNSA</name>
<evidence type="ECO:0000313" key="2">
    <source>
        <dbReference type="Proteomes" id="UP000815325"/>
    </source>
</evidence>